<gene>
    <name evidence="2" type="ORF">B7463_g6623</name>
</gene>
<feature type="non-terminal residue" evidence="2">
    <location>
        <position position="1"/>
    </location>
</feature>
<dbReference type="EMBL" id="NCSJ02000119">
    <property type="protein sequence ID" value="RFU29726.1"/>
    <property type="molecule type" value="Genomic_DNA"/>
</dbReference>
<accession>A0A3E2H8H7</accession>
<keyword evidence="3" id="KW-1185">Reference proteome</keyword>
<comment type="caution">
    <text evidence="2">The sequence shown here is derived from an EMBL/GenBank/DDBJ whole genome shotgun (WGS) entry which is preliminary data.</text>
</comment>
<dbReference type="AlphaFoldDB" id="A0A3E2H8H7"/>
<evidence type="ECO:0000313" key="2">
    <source>
        <dbReference type="EMBL" id="RFU29726.1"/>
    </source>
</evidence>
<evidence type="ECO:0000313" key="3">
    <source>
        <dbReference type="Proteomes" id="UP000258309"/>
    </source>
</evidence>
<dbReference type="Proteomes" id="UP000258309">
    <property type="component" value="Unassembled WGS sequence"/>
</dbReference>
<reference evidence="2 3" key="1">
    <citation type="submission" date="2018-05" db="EMBL/GenBank/DDBJ databases">
        <title>Draft genome sequence of Scytalidium lignicola DSM 105466, a ubiquitous saprotrophic fungus.</title>
        <authorList>
            <person name="Buettner E."/>
            <person name="Gebauer A.M."/>
            <person name="Hofrichter M."/>
            <person name="Liers C."/>
            <person name="Kellner H."/>
        </authorList>
    </citation>
    <scope>NUCLEOTIDE SEQUENCE [LARGE SCALE GENOMIC DNA]</scope>
    <source>
        <strain evidence="2 3">DSM 105466</strain>
    </source>
</reference>
<protein>
    <submittedName>
        <fullName evidence="2">Uncharacterized protein</fullName>
    </submittedName>
</protein>
<feature type="non-terminal residue" evidence="2">
    <location>
        <position position="67"/>
    </location>
</feature>
<name>A0A3E2H8H7_SCYLI</name>
<organism evidence="2 3">
    <name type="scientific">Scytalidium lignicola</name>
    <name type="common">Hyphomycete</name>
    <dbReference type="NCBI Taxonomy" id="5539"/>
    <lineage>
        <taxon>Eukaryota</taxon>
        <taxon>Fungi</taxon>
        <taxon>Dikarya</taxon>
        <taxon>Ascomycota</taxon>
        <taxon>Pezizomycotina</taxon>
        <taxon>Leotiomycetes</taxon>
        <taxon>Leotiomycetes incertae sedis</taxon>
        <taxon>Scytalidium</taxon>
    </lineage>
</organism>
<feature type="region of interest" description="Disordered" evidence="1">
    <location>
        <begin position="24"/>
        <end position="67"/>
    </location>
</feature>
<proteinExistence type="predicted"/>
<evidence type="ECO:0000256" key="1">
    <source>
        <dbReference type="SAM" id="MobiDB-lite"/>
    </source>
</evidence>
<sequence>MQRAQAPETLDDVVMLRGCAGSSFKASTAPGWKSPRRVQRSVWTGAGSRPAGARKPGRVEAGTAGRV</sequence>